<feature type="region of interest" description="Disordered" evidence="1">
    <location>
        <begin position="227"/>
        <end position="357"/>
    </location>
</feature>
<feature type="compositionally biased region" description="Polar residues" evidence="1">
    <location>
        <begin position="291"/>
        <end position="313"/>
    </location>
</feature>
<feature type="region of interest" description="Disordered" evidence="1">
    <location>
        <begin position="404"/>
        <end position="490"/>
    </location>
</feature>
<feature type="transmembrane region" description="Helical" evidence="2">
    <location>
        <begin position="106"/>
        <end position="130"/>
    </location>
</feature>
<dbReference type="Proteomes" id="UP001152759">
    <property type="component" value="Chromosome 10"/>
</dbReference>
<evidence type="ECO:0000256" key="1">
    <source>
        <dbReference type="SAM" id="MobiDB-lite"/>
    </source>
</evidence>
<feature type="transmembrane region" description="Helical" evidence="2">
    <location>
        <begin position="27"/>
        <end position="55"/>
    </location>
</feature>
<organism evidence="3 4">
    <name type="scientific">Bemisia tabaci</name>
    <name type="common">Sweetpotato whitefly</name>
    <name type="synonym">Aleurodes tabaci</name>
    <dbReference type="NCBI Taxonomy" id="7038"/>
    <lineage>
        <taxon>Eukaryota</taxon>
        <taxon>Metazoa</taxon>
        <taxon>Ecdysozoa</taxon>
        <taxon>Arthropoda</taxon>
        <taxon>Hexapoda</taxon>
        <taxon>Insecta</taxon>
        <taxon>Pterygota</taxon>
        <taxon>Neoptera</taxon>
        <taxon>Paraneoptera</taxon>
        <taxon>Hemiptera</taxon>
        <taxon>Sternorrhyncha</taxon>
        <taxon>Aleyrodoidea</taxon>
        <taxon>Aleyrodidae</taxon>
        <taxon>Aleyrodinae</taxon>
        <taxon>Bemisia</taxon>
    </lineage>
</organism>
<accession>A0A9P0A3A2</accession>
<evidence type="ECO:0000313" key="4">
    <source>
        <dbReference type="Proteomes" id="UP001152759"/>
    </source>
</evidence>
<keyword evidence="2" id="KW-1133">Transmembrane helix</keyword>
<keyword evidence="2" id="KW-0472">Membrane</keyword>
<feature type="compositionally biased region" description="Low complexity" evidence="1">
    <location>
        <begin position="470"/>
        <end position="490"/>
    </location>
</feature>
<name>A0A9P0A3A2_BEMTA</name>
<gene>
    <name evidence="3" type="ORF">BEMITA_LOCUS2722</name>
</gene>
<feature type="compositionally biased region" description="Polar residues" evidence="1">
    <location>
        <begin position="341"/>
        <end position="357"/>
    </location>
</feature>
<keyword evidence="2" id="KW-0812">Transmembrane</keyword>
<evidence type="ECO:0000256" key="2">
    <source>
        <dbReference type="SAM" id="Phobius"/>
    </source>
</evidence>
<feature type="transmembrane region" description="Helical" evidence="2">
    <location>
        <begin position="150"/>
        <end position="171"/>
    </location>
</feature>
<dbReference type="EMBL" id="OU963871">
    <property type="protein sequence ID" value="CAH0383259.1"/>
    <property type="molecule type" value="Genomic_DNA"/>
</dbReference>
<dbReference type="AlphaFoldDB" id="A0A9P0A3A2"/>
<evidence type="ECO:0000313" key="3">
    <source>
        <dbReference type="EMBL" id="CAH0383259.1"/>
    </source>
</evidence>
<reference evidence="3" key="1">
    <citation type="submission" date="2021-12" db="EMBL/GenBank/DDBJ databases">
        <authorList>
            <person name="King R."/>
        </authorList>
    </citation>
    <scope>NUCLEOTIDE SEQUENCE</scope>
</reference>
<keyword evidence="4" id="KW-1185">Reference proteome</keyword>
<proteinExistence type="predicted"/>
<sequence length="490" mass="54012">MGNFLYYCCYICPRCATCCGLPLRVGALLVGILTVVFKVMAIGVDLCLIEQTLILPFDAPYQSITDYLLTDVETLYLYVALVCDGWILILAMVLVCGVVTANLGKVVIFNLFFFLDTLRLMGVIVYEYMYLSPLLDSLHPMSQTICGDLAQFYTRLGIALNIILFLVSNSYHHKMMRRKKELTAKAAEREAEKLARLPQKRAPSPSGQLVDEVGHVLCPCPDGRMPLRQSVSPQGRAVSPRTVGSIDRRDGSRCYAQQQTMSEGRTLYSDQTTSQSGTLSPMGRIEGSRSPFANGSIRSKSPSRYAQAGSRSHSPYEKSMSRSPSPFHGGGSPGRPIIKQPVSTGFTHQPISMSHPQPTYGIPPYYPSNQIPGDSLACHTAMPFGPASNYGNRQVYSGNQQVYSGNQHVYSGNHDMGGYPRSPSPYQERQAKYSPSPSPFRGDRREHSRSHSPYERYQKRHQEEGQVGISTTSLGTDSSSSLSECSSTTS</sequence>
<feature type="compositionally biased region" description="Basic and acidic residues" evidence="1">
    <location>
        <begin position="452"/>
        <end position="464"/>
    </location>
</feature>
<feature type="transmembrane region" description="Helical" evidence="2">
    <location>
        <begin position="75"/>
        <end position="99"/>
    </location>
</feature>
<protein>
    <submittedName>
        <fullName evidence="3">Uncharacterized protein</fullName>
    </submittedName>
</protein>
<feature type="compositionally biased region" description="Polar residues" evidence="1">
    <location>
        <begin position="255"/>
        <end position="279"/>
    </location>
</feature>